<proteinExistence type="predicted"/>
<dbReference type="Gene3D" id="1.20.1250.20">
    <property type="entry name" value="MFS general substrate transporter like domains"/>
    <property type="match status" value="2"/>
</dbReference>
<evidence type="ECO:0000256" key="2">
    <source>
        <dbReference type="SAM" id="Phobius"/>
    </source>
</evidence>
<dbReference type="Pfam" id="PF07690">
    <property type="entry name" value="MFS_1"/>
    <property type="match status" value="1"/>
</dbReference>
<dbReference type="OMA" id="NGMQFAP"/>
<feature type="transmembrane region" description="Helical" evidence="2">
    <location>
        <begin position="158"/>
        <end position="179"/>
    </location>
</feature>
<feature type="transmembrane region" description="Helical" evidence="2">
    <location>
        <begin position="71"/>
        <end position="89"/>
    </location>
</feature>
<comment type="subcellular location">
    <subcellularLocation>
        <location evidence="1">Membrane</location>
        <topology evidence="1">Multi-pass membrane protein</topology>
    </subcellularLocation>
</comment>
<organism evidence="4 5">
    <name type="scientific">Pocillopora damicornis</name>
    <name type="common">Cauliflower coral</name>
    <name type="synonym">Millepora damicornis</name>
    <dbReference type="NCBI Taxonomy" id="46731"/>
    <lineage>
        <taxon>Eukaryota</taxon>
        <taxon>Metazoa</taxon>
        <taxon>Cnidaria</taxon>
        <taxon>Anthozoa</taxon>
        <taxon>Hexacorallia</taxon>
        <taxon>Scleractinia</taxon>
        <taxon>Astrocoeniina</taxon>
        <taxon>Pocilloporidae</taxon>
        <taxon>Pocillopora</taxon>
    </lineage>
</organism>
<keyword evidence="2" id="KW-0472">Membrane</keyword>
<dbReference type="AlphaFoldDB" id="A0A3M6TE08"/>
<dbReference type="InterPro" id="IPR050327">
    <property type="entry name" value="Proton-linked_MCT"/>
</dbReference>
<dbReference type="PROSITE" id="PS50850">
    <property type="entry name" value="MFS"/>
    <property type="match status" value="1"/>
</dbReference>
<dbReference type="InterPro" id="IPR020846">
    <property type="entry name" value="MFS_dom"/>
</dbReference>
<feature type="transmembrane region" description="Helical" evidence="2">
    <location>
        <begin position="396"/>
        <end position="420"/>
    </location>
</feature>
<dbReference type="PANTHER" id="PTHR11360:SF251">
    <property type="entry name" value="MAJOR FACILITATOR SUPERFAMILY (MFS) PROFILE DOMAIN-CONTAINING PROTEIN"/>
    <property type="match status" value="1"/>
</dbReference>
<dbReference type="GO" id="GO:0016020">
    <property type="term" value="C:membrane"/>
    <property type="evidence" value="ECO:0007669"/>
    <property type="project" value="UniProtKB-SubCell"/>
</dbReference>
<keyword evidence="2" id="KW-0812">Transmembrane</keyword>
<evidence type="ECO:0000259" key="3">
    <source>
        <dbReference type="PROSITE" id="PS50850"/>
    </source>
</evidence>
<sequence length="446" mass="48826">MNHEEISSCTVETADGGKCISCKRQQVDSACSWFVCTLGLISSILILGFVFSFGVLNPVFLEEFRRGKARTAWVGSLCMACASFFGPLAAKLCDRLGCQAVSICGALICIASLSASSLVPYMWMLYLTYSCLYGFGASCVHTALFLVVSASFDKGRSLATGTLVAGHAAGIMIVSPVLQILLDNFSWRTSFLIWAGLTSPVCVFGFFFHSNLKKGPGYRRRSTNDQDESYSQKFSIWRHPPFVVYTVSTTILYLGLHIPQVHMASFCRDLGIQSKQSSMLYLGFGLASVIARLVVGKLCDKRFHAQHIFQVAGFVMGGATLLCPVSSRSYALLMVYFVTFGFAEGSSATPINYLILNCVPVTHRSKSFGFWLFFLSLTMAVGPPFAGFIADELGSYIPAFYMSGSLIMSSAVVVFILRYFKKRGDLPKNDGQTQMKVSPEESKTVL</sequence>
<reference evidence="4 5" key="1">
    <citation type="journal article" date="2018" name="Sci. Rep.">
        <title>Comparative analysis of the Pocillopora damicornis genome highlights role of immune system in coral evolution.</title>
        <authorList>
            <person name="Cunning R."/>
            <person name="Bay R.A."/>
            <person name="Gillette P."/>
            <person name="Baker A.C."/>
            <person name="Traylor-Knowles N."/>
        </authorList>
    </citation>
    <scope>NUCLEOTIDE SEQUENCE [LARGE SCALE GENOMIC DNA]</scope>
    <source>
        <strain evidence="4">RSMAS</strain>
        <tissue evidence="4">Whole animal</tissue>
    </source>
</reference>
<feature type="transmembrane region" description="Helical" evidence="2">
    <location>
        <begin position="278"/>
        <end position="295"/>
    </location>
</feature>
<feature type="transmembrane region" description="Helical" evidence="2">
    <location>
        <begin position="333"/>
        <end position="356"/>
    </location>
</feature>
<evidence type="ECO:0000256" key="1">
    <source>
        <dbReference type="ARBA" id="ARBA00004141"/>
    </source>
</evidence>
<accession>A0A3M6TE08</accession>
<keyword evidence="2" id="KW-1133">Transmembrane helix</keyword>
<dbReference type="CDD" id="cd17352">
    <property type="entry name" value="MFS_MCT_SLC16"/>
    <property type="match status" value="1"/>
</dbReference>
<protein>
    <recommendedName>
        <fullName evidence="3">Major facilitator superfamily (MFS) profile domain-containing protein</fullName>
    </recommendedName>
</protein>
<evidence type="ECO:0000313" key="4">
    <source>
        <dbReference type="EMBL" id="RMX39616.1"/>
    </source>
</evidence>
<dbReference type="Proteomes" id="UP000275408">
    <property type="component" value="Unassembled WGS sequence"/>
</dbReference>
<dbReference type="InterPro" id="IPR011701">
    <property type="entry name" value="MFS"/>
</dbReference>
<feature type="transmembrane region" description="Helical" evidence="2">
    <location>
        <begin position="242"/>
        <end position="258"/>
    </location>
</feature>
<feature type="transmembrane region" description="Helical" evidence="2">
    <location>
        <begin position="307"/>
        <end position="327"/>
    </location>
</feature>
<feature type="transmembrane region" description="Helical" evidence="2">
    <location>
        <begin position="121"/>
        <end position="146"/>
    </location>
</feature>
<dbReference type="InterPro" id="IPR036259">
    <property type="entry name" value="MFS_trans_sf"/>
</dbReference>
<comment type="caution">
    <text evidence="4">The sequence shown here is derived from an EMBL/GenBank/DDBJ whole genome shotgun (WGS) entry which is preliminary data.</text>
</comment>
<feature type="transmembrane region" description="Helical" evidence="2">
    <location>
        <begin position="96"/>
        <end position="115"/>
    </location>
</feature>
<dbReference type="EMBL" id="RCHS01003794">
    <property type="protein sequence ID" value="RMX39616.1"/>
    <property type="molecule type" value="Genomic_DNA"/>
</dbReference>
<dbReference type="GO" id="GO:0022857">
    <property type="term" value="F:transmembrane transporter activity"/>
    <property type="evidence" value="ECO:0007669"/>
    <property type="project" value="InterPro"/>
</dbReference>
<name>A0A3M6TE08_POCDA</name>
<feature type="domain" description="Major facilitator superfamily (MFS) profile" evidence="3">
    <location>
        <begin position="32"/>
        <end position="422"/>
    </location>
</feature>
<dbReference type="OrthoDB" id="5965928at2759"/>
<dbReference type="PANTHER" id="PTHR11360">
    <property type="entry name" value="MONOCARBOXYLATE TRANSPORTER"/>
    <property type="match status" value="1"/>
</dbReference>
<dbReference type="SUPFAM" id="SSF103473">
    <property type="entry name" value="MFS general substrate transporter"/>
    <property type="match status" value="1"/>
</dbReference>
<feature type="transmembrane region" description="Helical" evidence="2">
    <location>
        <begin position="191"/>
        <end position="212"/>
    </location>
</feature>
<evidence type="ECO:0000313" key="5">
    <source>
        <dbReference type="Proteomes" id="UP000275408"/>
    </source>
</evidence>
<feature type="transmembrane region" description="Helical" evidence="2">
    <location>
        <begin position="368"/>
        <end position="390"/>
    </location>
</feature>
<keyword evidence="5" id="KW-1185">Reference proteome</keyword>
<gene>
    <name evidence="4" type="ORF">pdam_00003968</name>
</gene>
<feature type="transmembrane region" description="Helical" evidence="2">
    <location>
        <begin position="30"/>
        <end position="51"/>
    </location>
</feature>